<proteinExistence type="predicted"/>
<protein>
    <submittedName>
        <fullName evidence="1">Uncharacterized protein</fullName>
    </submittedName>
</protein>
<reference evidence="1 2" key="1">
    <citation type="journal article" date="2020" name="Cell">
        <title>Large-Scale Comparative Analyses of Tick Genomes Elucidate Their Genetic Diversity and Vector Capacities.</title>
        <authorList>
            <consortium name="Tick Genome and Microbiome Consortium (TIGMIC)"/>
            <person name="Jia N."/>
            <person name="Wang J."/>
            <person name="Shi W."/>
            <person name="Du L."/>
            <person name="Sun Y."/>
            <person name="Zhan W."/>
            <person name="Jiang J.F."/>
            <person name="Wang Q."/>
            <person name="Zhang B."/>
            <person name="Ji P."/>
            <person name="Bell-Sakyi L."/>
            <person name="Cui X.M."/>
            <person name="Yuan T.T."/>
            <person name="Jiang B.G."/>
            <person name="Yang W.F."/>
            <person name="Lam T.T."/>
            <person name="Chang Q.C."/>
            <person name="Ding S.J."/>
            <person name="Wang X.J."/>
            <person name="Zhu J.G."/>
            <person name="Ruan X.D."/>
            <person name="Zhao L."/>
            <person name="Wei J.T."/>
            <person name="Ye R.Z."/>
            <person name="Que T.C."/>
            <person name="Du C.H."/>
            <person name="Zhou Y.H."/>
            <person name="Cheng J.X."/>
            <person name="Dai P.F."/>
            <person name="Guo W.B."/>
            <person name="Han X.H."/>
            <person name="Huang E.J."/>
            <person name="Li L.F."/>
            <person name="Wei W."/>
            <person name="Gao Y.C."/>
            <person name="Liu J.Z."/>
            <person name="Shao H.Z."/>
            <person name="Wang X."/>
            <person name="Wang C.C."/>
            <person name="Yang T.C."/>
            <person name="Huo Q.B."/>
            <person name="Li W."/>
            <person name="Chen H.Y."/>
            <person name="Chen S.E."/>
            <person name="Zhou L.G."/>
            <person name="Ni X.B."/>
            <person name="Tian J.H."/>
            <person name="Sheng Y."/>
            <person name="Liu T."/>
            <person name="Pan Y.S."/>
            <person name="Xia L.Y."/>
            <person name="Li J."/>
            <person name="Zhao F."/>
            <person name="Cao W.C."/>
        </authorList>
    </citation>
    <scope>NUCLEOTIDE SEQUENCE [LARGE SCALE GENOMIC DNA]</scope>
    <source>
        <strain evidence="1">Iper-2018</strain>
    </source>
</reference>
<organism evidence="1 2">
    <name type="scientific">Ixodes persulcatus</name>
    <name type="common">Taiga tick</name>
    <dbReference type="NCBI Taxonomy" id="34615"/>
    <lineage>
        <taxon>Eukaryota</taxon>
        <taxon>Metazoa</taxon>
        <taxon>Ecdysozoa</taxon>
        <taxon>Arthropoda</taxon>
        <taxon>Chelicerata</taxon>
        <taxon>Arachnida</taxon>
        <taxon>Acari</taxon>
        <taxon>Parasitiformes</taxon>
        <taxon>Ixodida</taxon>
        <taxon>Ixodoidea</taxon>
        <taxon>Ixodidae</taxon>
        <taxon>Ixodinae</taxon>
        <taxon>Ixodes</taxon>
    </lineage>
</organism>
<evidence type="ECO:0000313" key="1">
    <source>
        <dbReference type="EMBL" id="KAG0435537.1"/>
    </source>
</evidence>
<accession>A0AC60QKR1</accession>
<dbReference type="Proteomes" id="UP000805193">
    <property type="component" value="Unassembled WGS sequence"/>
</dbReference>
<comment type="caution">
    <text evidence="1">The sequence shown here is derived from an EMBL/GenBank/DDBJ whole genome shotgun (WGS) entry which is preliminary data.</text>
</comment>
<keyword evidence="2" id="KW-1185">Reference proteome</keyword>
<sequence length="234" mass="26226">MAAQSESVQELETLLQAIEEHPSTKDIFLLRKPTKRNPQFRVSGVDPDILPVELSTTINNQNEGLDITPEYFSHRNTFKEKSCNMTHIFQFEGEVLRVQPTTEVREGDPLSSILFNMVVVEFLCSVVHNITFRSDDFALDATAFADDLVVLASTPQGLQQRLDDLAAFLEPRGLAINVSKSFTLALQPSGRDKKIKVLTTTDFTINGQPQPASGVAKTWRYLGVNFARRTLEKK</sequence>
<name>A0AC60QKR1_IXOPE</name>
<dbReference type="EMBL" id="JABSTQ010007560">
    <property type="protein sequence ID" value="KAG0435537.1"/>
    <property type="molecule type" value="Genomic_DNA"/>
</dbReference>
<gene>
    <name evidence="1" type="ORF">HPB47_018426</name>
</gene>
<evidence type="ECO:0000313" key="2">
    <source>
        <dbReference type="Proteomes" id="UP000805193"/>
    </source>
</evidence>